<evidence type="ECO:0000256" key="1">
    <source>
        <dbReference type="ARBA" id="ARBA00004496"/>
    </source>
</evidence>
<evidence type="ECO:0000256" key="2">
    <source>
        <dbReference type="ARBA" id="ARBA00022490"/>
    </source>
</evidence>
<feature type="compositionally biased region" description="Pro residues" evidence="6">
    <location>
        <begin position="245"/>
        <end position="262"/>
    </location>
</feature>
<feature type="compositionally biased region" description="Pro residues" evidence="6">
    <location>
        <begin position="215"/>
        <end position="227"/>
    </location>
</feature>
<dbReference type="GO" id="GO:0005737">
    <property type="term" value="C:cytoplasm"/>
    <property type="evidence" value="ECO:0007669"/>
    <property type="project" value="UniProtKB-SubCell"/>
</dbReference>
<keyword evidence="9" id="KW-1185">Reference proteome</keyword>
<evidence type="ECO:0000259" key="7">
    <source>
        <dbReference type="PROSITE" id="PS50102"/>
    </source>
</evidence>
<protein>
    <recommendedName>
        <fullName evidence="7">RRM domain-containing protein</fullName>
    </recommendedName>
</protein>
<dbReference type="PANTHER" id="PTHR48032">
    <property type="entry name" value="RNA-BINDING PROTEIN MUSASHI HOMOLOG RBP6"/>
    <property type="match status" value="1"/>
</dbReference>
<reference evidence="8" key="1">
    <citation type="submission" date="2022-08" db="UniProtKB">
        <authorList>
            <consortium name="EnsemblMetazoa"/>
        </authorList>
    </citation>
    <scope>IDENTIFICATION</scope>
    <source>
        <strain evidence="8">05x7-T-G4-1.051#20</strain>
    </source>
</reference>
<keyword evidence="4 5" id="KW-0694">RNA-binding</keyword>
<dbReference type="InterPro" id="IPR012677">
    <property type="entry name" value="Nucleotide-bd_a/b_plait_sf"/>
</dbReference>
<organism evidence="8 9">
    <name type="scientific">Magallana gigas</name>
    <name type="common">Pacific oyster</name>
    <name type="synonym">Crassostrea gigas</name>
    <dbReference type="NCBI Taxonomy" id="29159"/>
    <lineage>
        <taxon>Eukaryota</taxon>
        <taxon>Metazoa</taxon>
        <taxon>Spiralia</taxon>
        <taxon>Lophotrochozoa</taxon>
        <taxon>Mollusca</taxon>
        <taxon>Bivalvia</taxon>
        <taxon>Autobranchia</taxon>
        <taxon>Pteriomorphia</taxon>
        <taxon>Ostreida</taxon>
        <taxon>Ostreoidea</taxon>
        <taxon>Ostreidae</taxon>
        <taxon>Magallana</taxon>
    </lineage>
</organism>
<evidence type="ECO:0000256" key="4">
    <source>
        <dbReference type="ARBA" id="ARBA00022884"/>
    </source>
</evidence>
<dbReference type="Pfam" id="PF00076">
    <property type="entry name" value="RRM_1"/>
    <property type="match status" value="2"/>
</dbReference>
<dbReference type="Proteomes" id="UP000005408">
    <property type="component" value="Unassembled WGS sequence"/>
</dbReference>
<feature type="compositionally biased region" description="Low complexity" evidence="6">
    <location>
        <begin position="319"/>
        <end position="369"/>
    </location>
</feature>
<accession>A0A8W8IAF2</accession>
<feature type="region of interest" description="Disordered" evidence="6">
    <location>
        <begin position="169"/>
        <end position="478"/>
    </location>
</feature>
<sequence>MHRGFNKNSNGIPRNEAGKLFIGGLSWDTDQDSLLNFFSQYGEVIDCVVMKNQQTGKSRGFGFVTFNDAQCVDTVLSAAPHTIDGRQVDAKPCNPKDKKIFMGGLPNVDEDFLRNFFGKYGKVLDVNIMIDQQNKKSRGFGFLTFESEDAVDQVCAEHFININGKQVECKRAEPRDGRDNKQGGYGGRRGHGQDMMGPPHGMDGGWNQGGNWNQGPPPHGPPPPGPPMGNMGFPPQGPGGYQQQQPPPGQGFPPQQGPPPQPSYQGYQSPPGYQQGGWGGQPPNASPGQQDTQQSYAGYASPQAGYSQPPTTAYSQWGATASSPVAPQPAAAQPPTQQPAQPSYSPYGQPPAAAAAPATPGYTPAPGTQSYSSHYNVAVADPSQPATPTTAQAGYSTYNPYGAPQTPASAVPDPYAPTSQPATAPGYGDPPGFGVAPQPAAGYGGQGDGQAGGYAAQPGGGYQRPSVSSAQGYHPYRR</sequence>
<dbReference type="InterPro" id="IPR000504">
    <property type="entry name" value="RRM_dom"/>
</dbReference>
<keyword evidence="2" id="KW-0963">Cytoplasm</keyword>
<dbReference type="GO" id="GO:0003729">
    <property type="term" value="F:mRNA binding"/>
    <property type="evidence" value="ECO:0007669"/>
    <property type="project" value="TreeGrafter"/>
</dbReference>
<dbReference type="AlphaFoldDB" id="A0A8W8IAF2"/>
<dbReference type="CDD" id="cd12325">
    <property type="entry name" value="RRM1_hnRNPA_hnRNPD_like"/>
    <property type="match status" value="1"/>
</dbReference>
<feature type="compositionally biased region" description="Low complexity" evidence="6">
    <location>
        <begin position="263"/>
        <end position="273"/>
    </location>
</feature>
<keyword evidence="3" id="KW-0677">Repeat</keyword>
<feature type="compositionally biased region" description="Polar residues" evidence="6">
    <location>
        <begin position="384"/>
        <end position="399"/>
    </location>
</feature>
<dbReference type="PROSITE" id="PS50102">
    <property type="entry name" value="RRM"/>
    <property type="match status" value="2"/>
</dbReference>
<dbReference type="FunFam" id="3.30.70.330:FF:000040">
    <property type="entry name" value="Heterogeneous nuclear ribonucleoprotein A2/B1"/>
    <property type="match status" value="1"/>
</dbReference>
<evidence type="ECO:0000256" key="5">
    <source>
        <dbReference type="PROSITE-ProRule" id="PRU00176"/>
    </source>
</evidence>
<feature type="compositionally biased region" description="Polar residues" evidence="6">
    <location>
        <begin position="304"/>
        <end position="318"/>
    </location>
</feature>
<dbReference type="EnsemblMetazoa" id="G13295.3">
    <property type="protein sequence ID" value="G13295.3:cds"/>
    <property type="gene ID" value="G13295"/>
</dbReference>
<feature type="compositionally biased region" description="Basic and acidic residues" evidence="6">
    <location>
        <begin position="169"/>
        <end position="181"/>
    </location>
</feature>
<dbReference type="SUPFAM" id="SSF54928">
    <property type="entry name" value="RNA-binding domain, RBD"/>
    <property type="match status" value="2"/>
</dbReference>
<feature type="compositionally biased region" description="Polar residues" evidence="6">
    <location>
        <begin position="286"/>
        <end position="296"/>
    </location>
</feature>
<evidence type="ECO:0000313" key="9">
    <source>
        <dbReference type="Proteomes" id="UP000005408"/>
    </source>
</evidence>
<name>A0A8W8IAF2_MAGGI</name>
<feature type="compositionally biased region" description="Gly residues" evidence="6">
    <location>
        <begin position="442"/>
        <end position="462"/>
    </location>
</feature>
<feature type="domain" description="RRM" evidence="7">
    <location>
        <begin position="98"/>
        <end position="174"/>
    </location>
</feature>
<evidence type="ECO:0000313" key="8">
    <source>
        <dbReference type="EnsemblMetazoa" id="G13295.3:cds"/>
    </source>
</evidence>
<dbReference type="InterPro" id="IPR035979">
    <property type="entry name" value="RBD_domain_sf"/>
</dbReference>
<dbReference type="SMART" id="SM00360">
    <property type="entry name" value="RRM"/>
    <property type="match status" value="2"/>
</dbReference>
<feature type="domain" description="RRM" evidence="7">
    <location>
        <begin position="18"/>
        <end position="100"/>
    </location>
</feature>
<dbReference type="PANTHER" id="PTHR48032:SF18">
    <property type="entry name" value="RRM DOMAIN-CONTAINING PROTEIN"/>
    <property type="match status" value="1"/>
</dbReference>
<dbReference type="GO" id="GO:0006417">
    <property type="term" value="P:regulation of translation"/>
    <property type="evidence" value="ECO:0007669"/>
    <property type="project" value="TreeGrafter"/>
</dbReference>
<proteinExistence type="predicted"/>
<evidence type="ECO:0000256" key="3">
    <source>
        <dbReference type="ARBA" id="ARBA00022737"/>
    </source>
</evidence>
<dbReference type="Gene3D" id="3.30.70.330">
    <property type="match status" value="2"/>
</dbReference>
<dbReference type="PRINTS" id="PR01217">
    <property type="entry name" value="PRICHEXTENSN"/>
</dbReference>
<evidence type="ECO:0000256" key="6">
    <source>
        <dbReference type="SAM" id="MobiDB-lite"/>
    </source>
</evidence>
<comment type="subcellular location">
    <subcellularLocation>
        <location evidence="1">Cytoplasm</location>
    </subcellularLocation>
</comment>